<dbReference type="CDD" id="cd07067">
    <property type="entry name" value="HP_PGM_like"/>
    <property type="match status" value="1"/>
</dbReference>
<keyword evidence="2" id="KW-1185">Reference proteome</keyword>
<protein>
    <submittedName>
        <fullName evidence="1">Phosphohistidine phosphatase</fullName>
    </submittedName>
</protein>
<proteinExistence type="predicted"/>
<comment type="caution">
    <text evidence="1">The sequence shown here is derived from an EMBL/GenBank/DDBJ whole genome shotgun (WGS) entry which is preliminary data.</text>
</comment>
<sequence>MSVKPSRTLVLIRHAKAESQLGAESDHVRPLALKGRSQASQLGRDLAAQSLIPQVVLCSSALRTRQTWELVSGTLLQAVSGSHSGPQVLVTDDLYSASSKDLIGLVQEHGGDASIVFVVGHEPTISMAADSLAGAGSESAAAAQVRVGVPTGTACILRVGQEWSGLSRSSAVLEKVFRPAI</sequence>
<name>A0A542ZVG3_RARFA</name>
<evidence type="ECO:0000313" key="2">
    <source>
        <dbReference type="Proteomes" id="UP000315389"/>
    </source>
</evidence>
<accession>A0A542ZVG3</accession>
<dbReference type="Pfam" id="PF00300">
    <property type="entry name" value="His_Phos_1"/>
    <property type="match status" value="1"/>
</dbReference>
<dbReference type="Gene3D" id="3.40.50.1240">
    <property type="entry name" value="Phosphoglycerate mutase-like"/>
    <property type="match status" value="1"/>
</dbReference>
<dbReference type="PANTHER" id="PTHR47623:SF1">
    <property type="entry name" value="OS09G0287300 PROTEIN"/>
    <property type="match status" value="1"/>
</dbReference>
<dbReference type="Proteomes" id="UP000315389">
    <property type="component" value="Unassembled WGS sequence"/>
</dbReference>
<dbReference type="InterPro" id="IPR013078">
    <property type="entry name" value="His_Pase_superF_clade-1"/>
</dbReference>
<dbReference type="SUPFAM" id="SSF53254">
    <property type="entry name" value="Phosphoglycerate mutase-like"/>
    <property type="match status" value="1"/>
</dbReference>
<gene>
    <name evidence="1" type="ORF">FB461_0855</name>
</gene>
<dbReference type="SMART" id="SM00855">
    <property type="entry name" value="PGAM"/>
    <property type="match status" value="1"/>
</dbReference>
<evidence type="ECO:0000313" key="1">
    <source>
        <dbReference type="EMBL" id="TQL64353.1"/>
    </source>
</evidence>
<dbReference type="InterPro" id="IPR029033">
    <property type="entry name" value="His_PPase_superfam"/>
</dbReference>
<dbReference type="AlphaFoldDB" id="A0A542ZVG3"/>
<organism evidence="1 2">
    <name type="scientific">Rarobacter faecitabidus</name>
    <dbReference type="NCBI Taxonomy" id="13243"/>
    <lineage>
        <taxon>Bacteria</taxon>
        <taxon>Bacillati</taxon>
        <taxon>Actinomycetota</taxon>
        <taxon>Actinomycetes</taxon>
        <taxon>Micrococcales</taxon>
        <taxon>Rarobacteraceae</taxon>
        <taxon>Rarobacter</taxon>
    </lineage>
</organism>
<dbReference type="PANTHER" id="PTHR47623">
    <property type="entry name" value="OS09G0287300 PROTEIN"/>
    <property type="match status" value="1"/>
</dbReference>
<dbReference type="EMBL" id="VFOS01000001">
    <property type="protein sequence ID" value="TQL64353.1"/>
    <property type="molecule type" value="Genomic_DNA"/>
</dbReference>
<dbReference type="RefSeq" id="WP_246046004.1">
    <property type="nucleotide sequence ID" value="NZ_BAAASV010000003.1"/>
</dbReference>
<reference evidence="1 2" key="1">
    <citation type="submission" date="2019-06" db="EMBL/GenBank/DDBJ databases">
        <title>Sequencing the genomes of 1000 actinobacteria strains.</title>
        <authorList>
            <person name="Klenk H.-P."/>
        </authorList>
    </citation>
    <scope>NUCLEOTIDE SEQUENCE [LARGE SCALE GENOMIC DNA]</scope>
    <source>
        <strain evidence="1 2">DSM 4813</strain>
    </source>
</reference>